<name>A0A0S3PXS5_9BRAD</name>
<evidence type="ECO:0000313" key="3">
    <source>
        <dbReference type="Proteomes" id="UP000236884"/>
    </source>
</evidence>
<evidence type="ECO:0000256" key="1">
    <source>
        <dbReference type="SAM" id="SignalP"/>
    </source>
</evidence>
<organism evidence="2 3">
    <name type="scientific">Variibacter gotjawalensis</name>
    <dbReference type="NCBI Taxonomy" id="1333996"/>
    <lineage>
        <taxon>Bacteria</taxon>
        <taxon>Pseudomonadati</taxon>
        <taxon>Pseudomonadota</taxon>
        <taxon>Alphaproteobacteria</taxon>
        <taxon>Hyphomicrobiales</taxon>
        <taxon>Nitrobacteraceae</taxon>
        <taxon>Variibacter</taxon>
    </lineage>
</organism>
<dbReference type="AlphaFoldDB" id="A0A0S3PXS5"/>
<proteinExistence type="predicted"/>
<keyword evidence="1" id="KW-0732">Signal</keyword>
<keyword evidence="3" id="KW-1185">Reference proteome</keyword>
<dbReference type="EMBL" id="AP014946">
    <property type="protein sequence ID" value="BAT60722.1"/>
    <property type="molecule type" value="Genomic_DNA"/>
</dbReference>
<protein>
    <recommendedName>
        <fullName evidence="4">YARHG domain-containing protein</fullName>
    </recommendedName>
</protein>
<evidence type="ECO:0008006" key="4">
    <source>
        <dbReference type="Google" id="ProtNLM"/>
    </source>
</evidence>
<dbReference type="Proteomes" id="UP000236884">
    <property type="component" value="Chromosome"/>
</dbReference>
<gene>
    <name evidence="2" type="ORF">GJW-30_1_03271</name>
</gene>
<reference evidence="2 3" key="1">
    <citation type="submission" date="2015-08" db="EMBL/GenBank/DDBJ databases">
        <title>Investigation of the bacterial diversity of lava forest soil.</title>
        <authorList>
            <person name="Lee J.S."/>
        </authorList>
    </citation>
    <scope>NUCLEOTIDE SEQUENCE [LARGE SCALE GENOMIC DNA]</scope>
    <source>
        <strain evidence="2 3">GJW-30</strain>
    </source>
</reference>
<evidence type="ECO:0000313" key="2">
    <source>
        <dbReference type="EMBL" id="BAT60722.1"/>
    </source>
</evidence>
<dbReference type="KEGG" id="vgo:GJW-30_1_03271"/>
<accession>A0A0S3PXS5</accession>
<sequence>MRNLFLAGATALAFSAVANPAHAGASRWLDGIFAPYGGNYCQFFDPAAGQWIDFYAPDGRCMSYAAPGLRATSYRSHYGRRHYHRYGLRTRG</sequence>
<feature type="chain" id="PRO_5006615874" description="YARHG domain-containing protein" evidence="1">
    <location>
        <begin position="24"/>
        <end position="92"/>
    </location>
</feature>
<feature type="signal peptide" evidence="1">
    <location>
        <begin position="1"/>
        <end position="23"/>
    </location>
</feature>
<dbReference type="RefSeq" id="WP_130364545.1">
    <property type="nucleotide sequence ID" value="NZ_AP014946.1"/>
</dbReference>